<keyword evidence="4" id="KW-0285">Flavoprotein</keyword>
<dbReference type="GO" id="GO:0004497">
    <property type="term" value="F:monooxygenase activity"/>
    <property type="evidence" value="ECO:0007669"/>
    <property type="project" value="UniProtKB-KW"/>
</dbReference>
<dbReference type="SUPFAM" id="SSF51905">
    <property type="entry name" value="FAD/NAD(P)-binding domain"/>
    <property type="match status" value="2"/>
</dbReference>
<keyword evidence="2 5" id="KW-0503">Monooxygenase</keyword>
<dbReference type="InterPro" id="IPR051820">
    <property type="entry name" value="FAD-binding_MO"/>
</dbReference>
<dbReference type="Pfam" id="PF13738">
    <property type="entry name" value="Pyr_redox_3"/>
    <property type="match status" value="1"/>
</dbReference>
<evidence type="ECO:0000256" key="2">
    <source>
        <dbReference type="ARBA" id="ARBA00023033"/>
    </source>
</evidence>
<dbReference type="PRINTS" id="PR00757">
    <property type="entry name" value="AMINEOXDASEF"/>
</dbReference>
<gene>
    <name evidence="5" type="ORF">AB675_6436</name>
</gene>
<dbReference type="RefSeq" id="XP_018004115.1">
    <property type="nucleotide sequence ID" value="XM_018146728.1"/>
</dbReference>
<organism evidence="5 6">
    <name type="scientific">Cyphellophora attinorum</name>
    <dbReference type="NCBI Taxonomy" id="1664694"/>
    <lineage>
        <taxon>Eukaryota</taxon>
        <taxon>Fungi</taxon>
        <taxon>Dikarya</taxon>
        <taxon>Ascomycota</taxon>
        <taxon>Pezizomycotina</taxon>
        <taxon>Eurotiomycetes</taxon>
        <taxon>Chaetothyriomycetidae</taxon>
        <taxon>Chaetothyriales</taxon>
        <taxon>Cyphellophoraceae</taxon>
        <taxon>Cyphellophora</taxon>
    </lineage>
</organism>
<dbReference type="GeneID" id="28738608"/>
<evidence type="ECO:0000256" key="1">
    <source>
        <dbReference type="ARBA" id="ARBA00001974"/>
    </source>
</evidence>
<dbReference type="PANTHER" id="PTHR43872">
    <property type="entry name" value="MONOOXYGENASE, PUTATIVE (AFU_ORTHOLOGUE AFUA_8G02570)-RELATED"/>
    <property type="match status" value="1"/>
</dbReference>
<dbReference type="Proteomes" id="UP000038010">
    <property type="component" value="Unassembled WGS sequence"/>
</dbReference>
<name>A0A0N1P1C3_9EURO</name>
<accession>A0A0N1P1C3</accession>
<evidence type="ECO:0000313" key="5">
    <source>
        <dbReference type="EMBL" id="KPI44152.1"/>
    </source>
</evidence>
<dbReference type="EC" id="1.4.3.-" evidence="4"/>
<evidence type="ECO:0000256" key="4">
    <source>
        <dbReference type="RuleBase" id="RU362067"/>
    </source>
</evidence>
<dbReference type="VEuPathDB" id="FungiDB:AB675_6436"/>
<keyword evidence="4" id="KW-0274">FAD</keyword>
<feature type="binding site" evidence="3">
    <location>
        <position position="17"/>
    </location>
    <ligand>
        <name>FAD</name>
        <dbReference type="ChEBI" id="CHEBI:57692"/>
    </ligand>
</feature>
<dbReference type="OrthoDB" id="66881at2759"/>
<comment type="similarity">
    <text evidence="4">Belongs to the flavin monoamine oxidase family.</text>
</comment>
<proteinExistence type="inferred from homology"/>
<dbReference type="Gene3D" id="3.50.50.60">
    <property type="entry name" value="FAD/NAD(P)-binding domain"/>
    <property type="match status" value="2"/>
</dbReference>
<comment type="cofactor">
    <cofactor evidence="1 4">
        <name>FAD</name>
        <dbReference type="ChEBI" id="CHEBI:57692"/>
    </cofactor>
</comment>
<evidence type="ECO:0000313" key="6">
    <source>
        <dbReference type="Proteomes" id="UP000038010"/>
    </source>
</evidence>
<dbReference type="InterPro" id="IPR036188">
    <property type="entry name" value="FAD/NAD-bd_sf"/>
</dbReference>
<dbReference type="EMBL" id="LFJN01000004">
    <property type="protein sequence ID" value="KPI44152.1"/>
    <property type="molecule type" value="Genomic_DNA"/>
</dbReference>
<reference evidence="5 6" key="1">
    <citation type="submission" date="2015-06" db="EMBL/GenBank/DDBJ databases">
        <title>Draft genome of the ant-associated black yeast Phialophora attae CBS 131958.</title>
        <authorList>
            <person name="Moreno L.F."/>
            <person name="Stielow B.J."/>
            <person name="de Hoog S."/>
            <person name="Vicente V.A."/>
            <person name="Weiss V.A."/>
            <person name="de Vries M."/>
            <person name="Cruz L.M."/>
            <person name="Souza E.M."/>
        </authorList>
    </citation>
    <scope>NUCLEOTIDE SEQUENCE [LARGE SCALE GENOMIC DNA]</scope>
    <source>
        <strain evidence="5 6">CBS 131958</strain>
    </source>
</reference>
<protein>
    <recommendedName>
        <fullName evidence="4">Amine oxidase</fullName>
        <ecNumber evidence="4">1.4.3.-</ecNumber>
    </recommendedName>
</protein>
<evidence type="ECO:0000256" key="3">
    <source>
        <dbReference type="PIRSR" id="PIRSR601613-1"/>
    </source>
</evidence>
<comment type="caution">
    <text evidence="5">The sequence shown here is derived from an EMBL/GenBank/DDBJ whole genome shotgun (WGS) entry which is preliminary data.</text>
</comment>
<keyword evidence="4" id="KW-0560">Oxidoreductase</keyword>
<dbReference type="PANTHER" id="PTHR43872:SF1">
    <property type="entry name" value="MONOOXYGENASE, PUTATIVE (AFU_ORTHOLOGUE AFUA_8G02570)-RELATED"/>
    <property type="match status" value="1"/>
</dbReference>
<dbReference type="AlphaFoldDB" id="A0A0N1P1C3"/>
<sequence>MVQETNFDVIIVGAGISGIDCAYRLQERLPHLSYAVLDGRGELGGTWSLFKYPGIRSDSDLITFGFPWHPWESEREIATAPAILDYLQDACQKNGIDKRIRYHHHVSELHWKSDLQLWQVKVLLNHTPQTPSTNTRMFHARYIVMGTGYYDYHEPLATSVPGLEMFKGSLIHPQFWPTDLDHKNKRVAIIGSGATAVTILPAMAQTAEKVTMIQRSPGFFFTPPLSDGFNIWAKRWLPAGLAYRVMRARMIVILFLLINFCWWFPNTASRFLKGETKKLLPPDTHLKMDPDFTPAYTPMQQRLCISPGGDFFDAIKSDKGDIVTGQIERVEANGVRMTDGRFVEADILITATGLKIHIGGHSKLFVDGEEVPYSSRFVWKGTMLQDVPNFAFVVGYVDTPWTLGSDATARLFTRIIKEAERRKAAFVMPKLTEKEEREVKVVPYIGLNSTYLKRGKELGCFPKGGDRGPWVPRHSYMKDNWAANYGSMNGLVFRGRTTK</sequence>
<dbReference type="InterPro" id="IPR001613">
    <property type="entry name" value="Flavin_amine_oxidase"/>
</dbReference>
<keyword evidence="6" id="KW-1185">Reference proteome</keyword>